<sequence length="486" mass="53458">MAEGNSDGPFSRGTSSASKVKYLACARCCKRLPSGRKDPLCSSCCKIPAETTSQAQELTPLAQTEEPRDGPPPVETQAAQPQVAASNQEPPSWAVSLSTGIPKLAACLDKLLDKLDREDPDPRTKSLKRQVPPHTEEYSDSDSPQPSATWDEQSLSEGEISDEDDLADTEETSKTPSEAVDSLIAAVISCLDLKTPEAQTSAQSLFKRQKKLLSMFPTHEQLDSIIQSEWDHPEKRFQANRRFQRSYPFPQEALHKWSTPPSVDAPISRLSKNTALPVPDSSSFKDSMDKKTEGFLRAAYTASGESLRPVLASAWVARAIQTWSTSLIDGINSGAPRQELATLASQIKDANEYLCEASLDAVQAISRTSALSVAARRSLWLKLWSADLSSKKSLTTIPFKGKLLFGPELDKIISQATGGKSTLLPQPRNRTSFRRGRFFRTRPSKAPPSRDYQSQNSSKPRFQGRPKYSWQNKKPQAKTSDKSSTA</sequence>
<feature type="compositionally biased region" description="Polar residues" evidence="1">
    <location>
        <begin position="451"/>
        <end position="460"/>
    </location>
</feature>
<reference evidence="3" key="1">
    <citation type="journal article" date="2010" name="Science">
        <title>The genome of the Western clawed frog Xenopus tropicalis.</title>
        <authorList>
            <person name="Hellsten U."/>
            <person name="Harland R.M."/>
            <person name="Gilchrist M.J."/>
            <person name="Hendrix D."/>
            <person name="Jurka J."/>
            <person name="Kapitonov V."/>
            <person name="Ovcharenko I."/>
            <person name="Putnam N.H."/>
            <person name="Shu S."/>
            <person name="Taher L."/>
            <person name="Blitz I.L."/>
            <person name="Blumberg B."/>
            <person name="Dichmann D.S."/>
            <person name="Dubchak I."/>
            <person name="Amaya E."/>
            <person name="Detter J.C."/>
            <person name="Fletcher R."/>
            <person name="Gerhard D.S."/>
            <person name="Goodstein D."/>
            <person name="Graves T."/>
            <person name="Grigoriev I.V."/>
            <person name="Grimwood J."/>
            <person name="Kawashima T."/>
            <person name="Lindquist E."/>
            <person name="Lucas S.M."/>
            <person name="Mead P.E."/>
            <person name="Mitros T."/>
            <person name="Ogino H."/>
            <person name="Ohta Y."/>
            <person name="Poliakov A.V."/>
            <person name="Pollet N."/>
            <person name="Robert J."/>
            <person name="Salamov A."/>
            <person name="Sater A.K."/>
            <person name="Schmutz J."/>
            <person name="Terry A."/>
            <person name="Vize P.D."/>
            <person name="Warren W.C."/>
            <person name="Wells D."/>
            <person name="Wills A."/>
            <person name="Wilson R.K."/>
            <person name="Zimmerman L.B."/>
            <person name="Zorn A.M."/>
            <person name="Grainger R."/>
            <person name="Grammer T."/>
            <person name="Khokha M.K."/>
            <person name="Richardson P.M."/>
            <person name="Rokhsar D.S."/>
        </authorList>
    </citation>
    <scope>NUCLEOTIDE SEQUENCE [LARGE SCALE GENOMIC DNA]</scope>
    <source>
        <strain evidence="3">Nigerian</strain>
    </source>
</reference>
<feature type="domain" description="Lamina-associated polypeptide 2 alpha C-terminal" evidence="2">
    <location>
        <begin position="214"/>
        <end position="415"/>
    </location>
</feature>
<feature type="region of interest" description="Disordered" evidence="1">
    <location>
        <begin position="115"/>
        <end position="178"/>
    </location>
</feature>
<dbReference type="InterPro" id="IPR021623">
    <property type="entry name" value="LAP2alpha_C"/>
</dbReference>
<accession>A0A803JSN6</accession>
<dbReference type="GeneTree" id="ENSGT01050000245525"/>
<feature type="compositionally biased region" description="Acidic residues" evidence="1">
    <location>
        <begin position="159"/>
        <end position="170"/>
    </location>
</feature>
<evidence type="ECO:0000259" key="2">
    <source>
        <dbReference type="Pfam" id="PF11560"/>
    </source>
</evidence>
<feature type="region of interest" description="Disordered" evidence="1">
    <location>
        <begin position="52"/>
        <end position="96"/>
    </location>
</feature>
<evidence type="ECO:0000313" key="3">
    <source>
        <dbReference type="Ensembl" id="ENSXETP00000111014"/>
    </source>
</evidence>
<dbReference type="Gene3D" id="1.10.287.3160">
    <property type="match status" value="1"/>
</dbReference>
<dbReference type="AlphaFoldDB" id="A0A803JSN6"/>
<feature type="region of interest" description="Disordered" evidence="1">
    <location>
        <begin position="417"/>
        <end position="486"/>
    </location>
</feature>
<proteinExistence type="predicted"/>
<feature type="compositionally biased region" description="Polar residues" evidence="1">
    <location>
        <begin position="141"/>
        <end position="156"/>
    </location>
</feature>
<evidence type="ECO:0000256" key="1">
    <source>
        <dbReference type="SAM" id="MobiDB-lite"/>
    </source>
</evidence>
<feature type="compositionally biased region" description="Polar residues" evidence="1">
    <location>
        <begin position="469"/>
        <end position="486"/>
    </location>
</feature>
<name>A0A803JSN6_XENTR</name>
<dbReference type="Ensembl" id="ENSXETT00000119866">
    <property type="protein sequence ID" value="ENSXETP00000111014"/>
    <property type="gene ID" value="ENSXETG00000044235"/>
</dbReference>
<reference evidence="3" key="2">
    <citation type="submission" date="2021-03" db="UniProtKB">
        <authorList>
            <consortium name="Ensembl"/>
        </authorList>
    </citation>
    <scope>IDENTIFICATION</scope>
</reference>
<dbReference type="Pfam" id="PF11560">
    <property type="entry name" value="LAP2alpha"/>
    <property type="match status" value="1"/>
</dbReference>
<organism evidence="3">
    <name type="scientific">Xenopus tropicalis</name>
    <name type="common">Western clawed frog</name>
    <name type="synonym">Silurana tropicalis</name>
    <dbReference type="NCBI Taxonomy" id="8364"/>
    <lineage>
        <taxon>Eukaryota</taxon>
        <taxon>Metazoa</taxon>
        <taxon>Chordata</taxon>
        <taxon>Craniata</taxon>
        <taxon>Vertebrata</taxon>
        <taxon>Euteleostomi</taxon>
        <taxon>Amphibia</taxon>
        <taxon>Batrachia</taxon>
        <taxon>Anura</taxon>
        <taxon>Pipoidea</taxon>
        <taxon>Pipidae</taxon>
        <taxon>Xenopodinae</taxon>
        <taxon>Xenopus</taxon>
        <taxon>Silurana</taxon>
    </lineage>
</organism>
<protein>
    <recommendedName>
        <fullName evidence="2">Lamina-associated polypeptide 2 alpha C-terminal domain-containing protein</fullName>
    </recommendedName>
</protein>
<dbReference type="FunCoup" id="A0A803JSN6">
    <property type="interactions" value="1521"/>
</dbReference>
<feature type="compositionally biased region" description="Polar residues" evidence="1">
    <location>
        <begin position="77"/>
        <end position="96"/>
    </location>
</feature>
<feature type="compositionally biased region" description="Basic residues" evidence="1">
    <location>
        <begin position="431"/>
        <end position="443"/>
    </location>
</feature>
<feature type="compositionally biased region" description="Basic and acidic residues" evidence="1">
    <location>
        <begin position="115"/>
        <end position="124"/>
    </location>
</feature>
<dbReference type="InParanoid" id="A0A803JSN6"/>